<reference evidence="2" key="1">
    <citation type="submission" date="2016-05" db="EMBL/GenBank/DDBJ databases">
        <authorList>
            <person name="Lavstsen T."/>
            <person name="Jespersen J.S."/>
        </authorList>
    </citation>
    <scope>NUCLEOTIDE SEQUENCE</scope>
    <source>
        <tissue evidence="2">Brain</tissue>
    </source>
</reference>
<dbReference type="EMBL" id="HAEA01002349">
    <property type="protein sequence ID" value="SBQ30829.1"/>
    <property type="molecule type" value="Transcribed_RNA"/>
</dbReference>
<organism evidence="2">
    <name type="scientific">Nothobranchius kadleci</name>
    <name type="common">African annual killifish</name>
    <dbReference type="NCBI Taxonomy" id="1051664"/>
    <lineage>
        <taxon>Eukaryota</taxon>
        <taxon>Metazoa</taxon>
        <taxon>Chordata</taxon>
        <taxon>Craniata</taxon>
        <taxon>Vertebrata</taxon>
        <taxon>Euteleostomi</taxon>
        <taxon>Actinopterygii</taxon>
        <taxon>Neopterygii</taxon>
        <taxon>Teleostei</taxon>
        <taxon>Neoteleostei</taxon>
        <taxon>Acanthomorphata</taxon>
        <taxon>Ovalentaria</taxon>
        <taxon>Atherinomorphae</taxon>
        <taxon>Cyprinodontiformes</taxon>
        <taxon>Nothobranchiidae</taxon>
        <taxon>Nothobranchius</taxon>
    </lineage>
</organism>
<feature type="non-terminal residue" evidence="2">
    <location>
        <position position="47"/>
    </location>
</feature>
<sequence length="47" mass="5231">MEDYRDKDFWAEYFKHLLNPTVMSSNEGAESGDFGLGCPVSGAEVTE</sequence>
<evidence type="ECO:0000313" key="2">
    <source>
        <dbReference type="EMBL" id="SBQ30829.1"/>
    </source>
</evidence>
<dbReference type="AlphaFoldDB" id="A0A1A8DD37"/>
<gene>
    <name evidence="2" type="primary">YTX2</name>
</gene>
<protein>
    <submittedName>
        <fullName evidence="2">Transposon TX1 uncharacterized protein</fullName>
    </submittedName>
</protein>
<evidence type="ECO:0000256" key="1">
    <source>
        <dbReference type="SAM" id="MobiDB-lite"/>
    </source>
</evidence>
<reference evidence="2" key="2">
    <citation type="submission" date="2016-06" db="EMBL/GenBank/DDBJ databases">
        <title>The genome of a short-lived fish provides insights into sex chromosome evolution and the genetic control of aging.</title>
        <authorList>
            <person name="Reichwald K."/>
            <person name="Felder M."/>
            <person name="Petzold A."/>
            <person name="Koch P."/>
            <person name="Groth M."/>
            <person name="Platzer M."/>
        </authorList>
    </citation>
    <scope>NUCLEOTIDE SEQUENCE</scope>
    <source>
        <tissue evidence="2">Brain</tissue>
    </source>
</reference>
<accession>A0A1A8DD37</accession>
<feature type="region of interest" description="Disordered" evidence="1">
    <location>
        <begin position="28"/>
        <end position="47"/>
    </location>
</feature>
<proteinExistence type="predicted"/>
<name>A0A1A8DD37_NOTKA</name>